<dbReference type="PROSITE" id="PS50990">
    <property type="entry name" value="PEPTIDASE_C39"/>
    <property type="match status" value="1"/>
</dbReference>
<dbReference type="InterPro" id="IPR027417">
    <property type="entry name" value="P-loop_NTPase"/>
</dbReference>
<dbReference type="Pfam" id="PF00005">
    <property type="entry name" value="ABC_tran"/>
    <property type="match status" value="1"/>
</dbReference>
<dbReference type="InterPro" id="IPR005074">
    <property type="entry name" value="Peptidase_C39"/>
</dbReference>
<dbReference type="Pfam" id="PF03412">
    <property type="entry name" value="Peptidase_C39"/>
    <property type="match status" value="1"/>
</dbReference>
<dbReference type="HOGENOM" id="CLU_000604_95_3_3"/>
<feature type="domain" description="Peptidase C39" evidence="15">
    <location>
        <begin position="313"/>
        <end position="432"/>
    </location>
</feature>
<comment type="subcellular location">
    <subcellularLocation>
        <location evidence="1">Cell membrane</location>
        <topology evidence="1">Multi-pass membrane protein</topology>
    </subcellularLocation>
</comment>
<reference evidence="17" key="1">
    <citation type="journal article" date="2013" name="Proc. Natl. Acad. Sci. U.S.A.">
        <title>Improving the coverage of the cyanobacterial phylum using diversity-driven genome sequencing.</title>
        <authorList>
            <person name="Shih P.M."/>
            <person name="Wu D."/>
            <person name="Latifi A."/>
            <person name="Axen S.D."/>
            <person name="Fewer D.P."/>
            <person name="Talla E."/>
            <person name="Calteau A."/>
            <person name="Cai F."/>
            <person name="Tandeau de Marsac N."/>
            <person name="Rippka R."/>
            <person name="Herdman M."/>
            <person name="Sivonen K."/>
            <person name="Coursin T."/>
            <person name="Laurent T."/>
            <person name="Goodwin L."/>
            <person name="Nolan M."/>
            <person name="Davenport K.W."/>
            <person name="Han C.S."/>
            <person name="Rubin E.M."/>
            <person name="Eisen J.A."/>
            <person name="Woyke T."/>
            <person name="Gugger M."/>
            <person name="Kerfeld C.A."/>
        </authorList>
    </citation>
    <scope>NUCLEOTIDE SEQUENCE [LARGE SCALE GENOMIC DNA]</scope>
    <source>
        <strain evidence="17">ATCC 29371 / PCC 7437</strain>
    </source>
</reference>
<evidence type="ECO:0000256" key="9">
    <source>
        <dbReference type="ARBA" id="ARBA00022989"/>
    </source>
</evidence>
<dbReference type="SMART" id="SM00382">
    <property type="entry name" value="AAA"/>
    <property type="match status" value="1"/>
</dbReference>
<dbReference type="GO" id="GO:0006508">
    <property type="term" value="P:proteolysis"/>
    <property type="evidence" value="ECO:0007669"/>
    <property type="project" value="InterPro"/>
</dbReference>
<evidence type="ECO:0000256" key="5">
    <source>
        <dbReference type="ARBA" id="ARBA00022741"/>
    </source>
</evidence>
<evidence type="ECO:0000256" key="8">
    <source>
        <dbReference type="ARBA" id="ARBA00022840"/>
    </source>
</evidence>
<feature type="transmembrane region" description="Helical" evidence="11">
    <location>
        <begin position="572"/>
        <end position="597"/>
    </location>
</feature>
<dbReference type="InterPro" id="IPR018490">
    <property type="entry name" value="cNMP-bd_dom_sf"/>
</dbReference>
<evidence type="ECO:0000256" key="1">
    <source>
        <dbReference type="ARBA" id="ARBA00004651"/>
    </source>
</evidence>
<dbReference type="InterPro" id="IPR003439">
    <property type="entry name" value="ABC_transporter-like_ATP-bd"/>
</dbReference>
<dbReference type="AlphaFoldDB" id="K9XXC5"/>
<feature type="transmembrane region" description="Helical" evidence="11">
    <location>
        <begin position="531"/>
        <end position="551"/>
    </location>
</feature>
<dbReference type="Pfam" id="PF00664">
    <property type="entry name" value="ABC_membrane"/>
    <property type="match status" value="1"/>
</dbReference>
<dbReference type="EMBL" id="CP003653">
    <property type="protein sequence ID" value="AFZ36751.1"/>
    <property type="molecule type" value="Genomic_DNA"/>
</dbReference>
<evidence type="ECO:0000259" key="14">
    <source>
        <dbReference type="PROSITE" id="PS50929"/>
    </source>
</evidence>
<dbReference type="eggNOG" id="COG2274">
    <property type="taxonomic scope" value="Bacteria"/>
</dbReference>
<protein>
    <submittedName>
        <fullName evidence="16">Cyclic nucleotide-regulated ABC bacteriocin/lantibiotic exporter</fullName>
        <ecNumber evidence="16">3.6.3.43</ecNumber>
    </submittedName>
</protein>
<sequence length="1021" mass="115255">MVVSEQDLIQQLQQSLGKEIAKTDLIEYLQQIEIVEPQPGQLFWHSTDTSVGIFVILAGKIRVLDSAANQVFSLFSNSTLGESSIFAQENWQPCSARASLNVRLAYLNEQLIKTILTKYPALKERWYQKALRQDLLLVYQSTENQDFAIDQYLHQILPQLQWHRLQAGQFNPALVNNSQLWLLRSGAIKHSSGQKLVPGKIYFVQDLPSDGTWQISQTTDLFTGSTNISSFNAAELNLQLNSLQGLNVLEKLPKDEPLSTTIKRLSINSPAVTANPSSPKQVDQFSHLYFPSPKIKLLHWWQKTTQRYPFIKQQSASDCGVACLTMIGRYWGKNFSINHLRVLANVDRSGASIKGLISAAESLGFKTRPIKADLLGLSQLQLPAIAHWEGNHYIVVYQISKKYAIVADPALGQRSLTYQEFLAGWTGYTLLLEPTSLLETAPEAKQDLWKFVELIKPHWVILLEVFIASMMIQIFGLFTPIFTQLLLDRVVVQRSTSTLIAIGIGLLLFSCFRVVMSSLRRYLLYHTANKIDLALIVGFISYTFRLPLNYFETRYVGDITSRIEENRKVRRFLTSDAITTVLDLITVFVYLGLMFWYSWQMSLLTLIIIPVYVLVAVIATPFLRKISREIFTAKTKESSYLIEALNGINTIKSMGLERTVGWRWEELFNQSINLNFSGQLIRERLRLSTSTIEMLVNRTLLIFGVWLVIQNRLTIGQLIAFNMLVGNVISPFERLIDLWNDFQEVIIAVERLNDVINTPPEEDLTALARSPLPPIRGQIKFENVTFRYNSESDKNTLENISFEIQPGQTVALVGRSGSGKTTLAKLLLSLYQPTEGKILIDGCDLATISLRTLRQQVGVVDQNTFLFGGTIRDNLTVAHPEATTAEIQLAAKLAGAEEFIRQLPLQYETPIGESGGLLSGGQRQRLAIARALLGKPHLLILDEATSNLDAESERIIQINFNTILKHQTTLIIAHRLSTVRNADLILVLDRGILIESGTHEELMKQKGQYYYLNQQQLAIAV</sequence>
<keyword evidence="8" id="KW-0067">ATP-binding</keyword>
<dbReference type="GO" id="GO:0005886">
    <property type="term" value="C:plasma membrane"/>
    <property type="evidence" value="ECO:0007669"/>
    <property type="project" value="UniProtKB-SubCell"/>
</dbReference>
<feature type="transmembrane region" description="Helical" evidence="11">
    <location>
        <begin position="692"/>
        <end position="709"/>
    </location>
</feature>
<evidence type="ECO:0000256" key="7">
    <source>
        <dbReference type="ARBA" id="ARBA00022807"/>
    </source>
</evidence>
<dbReference type="InterPro" id="IPR000595">
    <property type="entry name" value="cNMP-bd_dom"/>
</dbReference>
<keyword evidence="6 16" id="KW-0378">Hydrolase</keyword>
<dbReference type="PATRIC" id="fig|111780.3.peg.3365"/>
<dbReference type="OrthoDB" id="9762778at2"/>
<dbReference type="CDD" id="cd18568">
    <property type="entry name" value="ABC_6TM_HetC_like"/>
    <property type="match status" value="1"/>
</dbReference>
<evidence type="ECO:0000256" key="6">
    <source>
        <dbReference type="ARBA" id="ARBA00022801"/>
    </source>
</evidence>
<dbReference type="GO" id="GO:0008234">
    <property type="term" value="F:cysteine-type peptidase activity"/>
    <property type="evidence" value="ECO:0007669"/>
    <property type="project" value="UniProtKB-KW"/>
</dbReference>
<dbReference type="PROSITE" id="PS50042">
    <property type="entry name" value="CNMP_BINDING_3"/>
    <property type="match status" value="1"/>
</dbReference>
<keyword evidence="9 11" id="KW-1133">Transmembrane helix</keyword>
<keyword evidence="2" id="KW-0813">Transport</keyword>
<dbReference type="SUPFAM" id="SSF51206">
    <property type="entry name" value="cAMP-binding domain-like"/>
    <property type="match status" value="1"/>
</dbReference>
<keyword evidence="10 11" id="KW-0472">Membrane</keyword>
<keyword evidence="5" id="KW-0547">Nucleotide-binding</keyword>
<evidence type="ECO:0000256" key="10">
    <source>
        <dbReference type="ARBA" id="ARBA00023136"/>
    </source>
</evidence>
<organism evidence="16 17">
    <name type="scientific">Stanieria cyanosphaera (strain ATCC 29371 / PCC 7437)</name>
    <dbReference type="NCBI Taxonomy" id="111780"/>
    <lineage>
        <taxon>Bacteria</taxon>
        <taxon>Bacillati</taxon>
        <taxon>Cyanobacteriota</taxon>
        <taxon>Cyanophyceae</taxon>
        <taxon>Pleurocapsales</taxon>
        <taxon>Dermocarpellaceae</taxon>
        <taxon>Stanieria</taxon>
    </lineage>
</organism>
<evidence type="ECO:0000256" key="4">
    <source>
        <dbReference type="ARBA" id="ARBA00022692"/>
    </source>
</evidence>
<dbReference type="Gene3D" id="2.60.120.10">
    <property type="entry name" value="Jelly Rolls"/>
    <property type="match status" value="1"/>
</dbReference>
<dbReference type="Proteomes" id="UP000010473">
    <property type="component" value="Chromosome"/>
</dbReference>
<dbReference type="Gene3D" id="1.20.1560.10">
    <property type="entry name" value="ABC transporter type 1, transmembrane domain"/>
    <property type="match status" value="1"/>
</dbReference>
<dbReference type="InterPro" id="IPR011527">
    <property type="entry name" value="ABC1_TM_dom"/>
</dbReference>
<dbReference type="KEGG" id="scs:Sta7437_3244"/>
<dbReference type="PROSITE" id="PS50893">
    <property type="entry name" value="ABC_TRANSPORTER_2"/>
    <property type="match status" value="1"/>
</dbReference>
<name>K9XXC5_STAC7</name>
<keyword evidence="4 11" id="KW-0812">Transmembrane</keyword>
<dbReference type="InterPro" id="IPR014710">
    <property type="entry name" value="RmlC-like_jellyroll"/>
</dbReference>
<evidence type="ECO:0000259" key="13">
    <source>
        <dbReference type="PROSITE" id="PS50893"/>
    </source>
</evidence>
<dbReference type="EC" id="3.6.3.43" evidence="16"/>
<evidence type="ECO:0000256" key="3">
    <source>
        <dbReference type="ARBA" id="ARBA00022475"/>
    </source>
</evidence>
<evidence type="ECO:0000313" key="17">
    <source>
        <dbReference type="Proteomes" id="UP000010473"/>
    </source>
</evidence>
<feature type="transmembrane region" description="Helical" evidence="11">
    <location>
        <begin position="459"/>
        <end position="487"/>
    </location>
</feature>
<dbReference type="InterPro" id="IPR036640">
    <property type="entry name" value="ABC1_TM_sf"/>
</dbReference>
<dbReference type="STRING" id="111780.Sta7437_3244"/>
<dbReference type="FunFam" id="3.40.50.300:FF:000299">
    <property type="entry name" value="ABC transporter ATP-binding protein/permease"/>
    <property type="match status" value="1"/>
</dbReference>
<feature type="domain" description="Cyclic nucleotide-binding" evidence="12">
    <location>
        <begin position="16"/>
        <end position="133"/>
    </location>
</feature>
<evidence type="ECO:0000259" key="12">
    <source>
        <dbReference type="PROSITE" id="PS50042"/>
    </source>
</evidence>
<dbReference type="SUPFAM" id="SSF52540">
    <property type="entry name" value="P-loop containing nucleoside triphosphate hydrolases"/>
    <property type="match status" value="1"/>
</dbReference>
<dbReference type="CDD" id="cd02418">
    <property type="entry name" value="Peptidase_C39B"/>
    <property type="match status" value="1"/>
</dbReference>
<dbReference type="PANTHER" id="PTHR43394:SF1">
    <property type="entry name" value="ATP-BINDING CASSETTE SUB-FAMILY B MEMBER 10, MITOCHONDRIAL"/>
    <property type="match status" value="1"/>
</dbReference>
<dbReference type="InterPro" id="IPR017871">
    <property type="entry name" value="ABC_transporter-like_CS"/>
</dbReference>
<keyword evidence="17" id="KW-1185">Reference proteome</keyword>
<feature type="domain" description="ABC transmembrane type-1" evidence="14">
    <location>
        <begin position="465"/>
        <end position="744"/>
    </location>
</feature>
<dbReference type="Gene3D" id="3.90.70.10">
    <property type="entry name" value="Cysteine proteinases"/>
    <property type="match status" value="1"/>
</dbReference>
<dbReference type="SUPFAM" id="SSF90123">
    <property type="entry name" value="ABC transporter transmembrane region"/>
    <property type="match status" value="1"/>
</dbReference>
<dbReference type="RefSeq" id="WP_015194413.1">
    <property type="nucleotide sequence ID" value="NC_019748.1"/>
</dbReference>
<dbReference type="GO" id="GO:0005524">
    <property type="term" value="F:ATP binding"/>
    <property type="evidence" value="ECO:0007669"/>
    <property type="project" value="UniProtKB-KW"/>
</dbReference>
<dbReference type="PROSITE" id="PS50929">
    <property type="entry name" value="ABC_TM1F"/>
    <property type="match status" value="1"/>
</dbReference>
<dbReference type="PROSITE" id="PS00211">
    <property type="entry name" value="ABC_TRANSPORTER_1"/>
    <property type="match status" value="1"/>
</dbReference>
<keyword evidence="7" id="KW-0645">Protease</keyword>
<dbReference type="Gene3D" id="3.40.50.300">
    <property type="entry name" value="P-loop containing nucleotide triphosphate hydrolases"/>
    <property type="match status" value="1"/>
</dbReference>
<gene>
    <name evidence="16" type="ordered locus">Sta7437_3244</name>
</gene>
<feature type="transmembrane region" description="Helical" evidence="11">
    <location>
        <begin position="603"/>
        <end position="623"/>
    </location>
</feature>
<feature type="transmembrane region" description="Helical" evidence="11">
    <location>
        <begin position="499"/>
        <end position="519"/>
    </location>
</feature>
<keyword evidence="7" id="KW-0788">Thiol protease</keyword>
<dbReference type="GO" id="GO:0016887">
    <property type="term" value="F:ATP hydrolysis activity"/>
    <property type="evidence" value="ECO:0007669"/>
    <property type="project" value="InterPro"/>
</dbReference>
<keyword evidence="3" id="KW-1003">Cell membrane</keyword>
<evidence type="ECO:0000256" key="11">
    <source>
        <dbReference type="SAM" id="Phobius"/>
    </source>
</evidence>
<evidence type="ECO:0000259" key="15">
    <source>
        <dbReference type="PROSITE" id="PS50990"/>
    </source>
</evidence>
<evidence type="ECO:0000313" key="16">
    <source>
        <dbReference type="EMBL" id="AFZ36751.1"/>
    </source>
</evidence>
<dbReference type="PANTHER" id="PTHR43394">
    <property type="entry name" value="ATP-DEPENDENT PERMEASE MDL1, MITOCHONDRIAL"/>
    <property type="match status" value="1"/>
</dbReference>
<feature type="domain" description="ABC transporter" evidence="13">
    <location>
        <begin position="779"/>
        <end position="1015"/>
    </location>
</feature>
<evidence type="ECO:0000256" key="2">
    <source>
        <dbReference type="ARBA" id="ARBA00022448"/>
    </source>
</evidence>
<proteinExistence type="predicted"/>
<dbReference type="GO" id="GO:0015421">
    <property type="term" value="F:ABC-type oligopeptide transporter activity"/>
    <property type="evidence" value="ECO:0007669"/>
    <property type="project" value="TreeGrafter"/>
</dbReference>
<accession>K9XXC5</accession>
<dbReference type="InterPro" id="IPR039421">
    <property type="entry name" value="Type_1_exporter"/>
</dbReference>
<dbReference type="InterPro" id="IPR003593">
    <property type="entry name" value="AAA+_ATPase"/>
</dbReference>